<feature type="binding site" evidence="8">
    <location>
        <position position="27"/>
    </location>
    <ligand>
        <name>GTP</name>
        <dbReference type="ChEBI" id="CHEBI:37565"/>
    </ligand>
</feature>
<keyword evidence="10" id="KW-0548">Nucleotidyltransferase</keyword>
<dbReference type="CDD" id="cd02503">
    <property type="entry name" value="MobA"/>
    <property type="match status" value="1"/>
</dbReference>
<keyword evidence="4 8" id="KW-0547">Nucleotide-binding</keyword>
<accession>A0A1G7Z6Q7</accession>
<evidence type="ECO:0000256" key="1">
    <source>
        <dbReference type="ARBA" id="ARBA00022490"/>
    </source>
</evidence>
<dbReference type="GO" id="GO:0005737">
    <property type="term" value="C:cytoplasm"/>
    <property type="evidence" value="ECO:0007669"/>
    <property type="project" value="UniProtKB-SubCell"/>
</dbReference>
<dbReference type="InterPro" id="IPR025877">
    <property type="entry name" value="MobA-like_NTP_Trfase"/>
</dbReference>
<comment type="function">
    <text evidence="8">Transfers a GMP moiety from GTP to Mo-molybdopterin (Mo-MPT) cofactor (Moco or molybdenum cofactor) to form Mo-molybdopterin guanine dinucleotide (Mo-MGD) cofactor.</text>
</comment>
<dbReference type="GO" id="GO:0005525">
    <property type="term" value="F:GTP binding"/>
    <property type="evidence" value="ECO:0007669"/>
    <property type="project" value="UniProtKB-UniRule"/>
</dbReference>
<evidence type="ECO:0000256" key="7">
    <source>
        <dbReference type="ARBA" id="ARBA00023150"/>
    </source>
</evidence>
<organism evidence="10 11">
    <name type="scientific">Alteribacillus persepolensis</name>
    <dbReference type="NCBI Taxonomy" id="568899"/>
    <lineage>
        <taxon>Bacteria</taxon>
        <taxon>Bacillati</taxon>
        <taxon>Bacillota</taxon>
        <taxon>Bacilli</taxon>
        <taxon>Bacillales</taxon>
        <taxon>Bacillaceae</taxon>
        <taxon>Alteribacillus</taxon>
    </lineage>
</organism>
<evidence type="ECO:0000256" key="6">
    <source>
        <dbReference type="ARBA" id="ARBA00023134"/>
    </source>
</evidence>
<dbReference type="InterPro" id="IPR013482">
    <property type="entry name" value="Molybde_CF_guanTrfase"/>
</dbReference>
<sequence length="201" mass="22811">MKETIQTHTIAGLVLAGGQSSRYKAPKMFVDYQGVPMYEHSVRAFLNGGISAIWIATNNELAPSFSCPNASILIEDKKHQGPLYALYYALKHVYDKTAWVFILPADTPFVSSMFIKKASSMALHSLFHKDALVPVSGEKIQPLHGIYHRRCFPVIERLICDNRKSMMPLLQSITYETLSYPAGQRDFVNINRKEDWPVYLK</sequence>
<feature type="binding site" evidence="8">
    <location>
        <position position="106"/>
    </location>
    <ligand>
        <name>GTP</name>
        <dbReference type="ChEBI" id="CHEBI:37565"/>
    </ligand>
</feature>
<evidence type="ECO:0000259" key="9">
    <source>
        <dbReference type="Pfam" id="PF12804"/>
    </source>
</evidence>
<keyword evidence="6 8" id="KW-0342">GTP-binding</keyword>
<dbReference type="EMBL" id="FNDK01000001">
    <property type="protein sequence ID" value="SDH04374.1"/>
    <property type="molecule type" value="Genomic_DNA"/>
</dbReference>
<keyword evidence="5 8" id="KW-0460">Magnesium</keyword>
<feature type="binding site" evidence="8">
    <location>
        <begin position="15"/>
        <end position="17"/>
    </location>
    <ligand>
        <name>GTP</name>
        <dbReference type="ChEBI" id="CHEBI:37565"/>
    </ligand>
</feature>
<evidence type="ECO:0000256" key="3">
    <source>
        <dbReference type="ARBA" id="ARBA00022723"/>
    </source>
</evidence>
<dbReference type="Pfam" id="PF12804">
    <property type="entry name" value="NTP_transf_3"/>
    <property type="match status" value="1"/>
</dbReference>
<evidence type="ECO:0000256" key="2">
    <source>
        <dbReference type="ARBA" id="ARBA00022679"/>
    </source>
</evidence>
<dbReference type="RefSeq" id="WP_091270725.1">
    <property type="nucleotide sequence ID" value="NZ_FNDK01000001.1"/>
</dbReference>
<proteinExistence type="inferred from homology"/>
<dbReference type="EC" id="2.7.7.77" evidence="8"/>
<comment type="catalytic activity">
    <reaction evidence="8">
        <text>Mo-molybdopterin + GTP + H(+) = Mo-molybdopterin guanine dinucleotide + diphosphate</text>
        <dbReference type="Rhea" id="RHEA:34243"/>
        <dbReference type="ChEBI" id="CHEBI:15378"/>
        <dbReference type="ChEBI" id="CHEBI:33019"/>
        <dbReference type="ChEBI" id="CHEBI:37565"/>
        <dbReference type="ChEBI" id="CHEBI:71302"/>
        <dbReference type="ChEBI" id="CHEBI:71310"/>
        <dbReference type="EC" id="2.7.7.77"/>
    </reaction>
</comment>
<reference evidence="10 11" key="1">
    <citation type="submission" date="2016-10" db="EMBL/GenBank/DDBJ databases">
        <authorList>
            <person name="de Groot N.N."/>
        </authorList>
    </citation>
    <scope>NUCLEOTIDE SEQUENCE [LARGE SCALE GENOMIC DNA]</scope>
    <source>
        <strain evidence="10 11">DSM 21632</strain>
    </source>
</reference>
<dbReference type="SUPFAM" id="SSF53448">
    <property type="entry name" value="Nucleotide-diphospho-sugar transferases"/>
    <property type="match status" value="1"/>
</dbReference>
<dbReference type="PANTHER" id="PTHR19136">
    <property type="entry name" value="MOLYBDENUM COFACTOR GUANYLYLTRANSFERASE"/>
    <property type="match status" value="1"/>
</dbReference>
<dbReference type="InterPro" id="IPR029044">
    <property type="entry name" value="Nucleotide-diphossugar_trans"/>
</dbReference>
<gene>
    <name evidence="8" type="primary">mobA</name>
    <name evidence="10" type="ORF">SAMN05192534_101424</name>
</gene>
<comment type="subcellular location">
    <subcellularLocation>
        <location evidence="8">Cytoplasm</location>
    </subcellularLocation>
</comment>
<comment type="caution">
    <text evidence="8">Lacks conserved residue(s) required for the propagation of feature annotation.</text>
</comment>
<feature type="domain" description="MobA-like NTP transferase" evidence="9">
    <location>
        <begin position="12"/>
        <end position="164"/>
    </location>
</feature>
<comment type="similarity">
    <text evidence="8">Belongs to the MobA family.</text>
</comment>
<feature type="binding site" evidence="8">
    <location>
        <position position="106"/>
    </location>
    <ligand>
        <name>Mg(2+)</name>
        <dbReference type="ChEBI" id="CHEBI:18420"/>
    </ligand>
</feature>
<evidence type="ECO:0000313" key="11">
    <source>
        <dbReference type="Proteomes" id="UP000199163"/>
    </source>
</evidence>
<dbReference type="AlphaFoldDB" id="A0A1G7Z6Q7"/>
<dbReference type="GO" id="GO:0046872">
    <property type="term" value="F:metal ion binding"/>
    <property type="evidence" value="ECO:0007669"/>
    <property type="project" value="UniProtKB-KW"/>
</dbReference>
<comment type="domain">
    <text evidence="8">The N-terminal domain determines nucleotide recognition and specific binding, while the C-terminal domain determines the specific binding to the target protein.</text>
</comment>
<protein>
    <recommendedName>
        <fullName evidence="8">Probable molybdenum cofactor guanylyltransferase</fullName>
        <shortName evidence="8">MoCo guanylyltransferase</shortName>
        <ecNumber evidence="8">2.7.7.77</ecNumber>
    </recommendedName>
    <alternativeName>
        <fullName evidence="8">GTP:molybdopterin guanylyltransferase</fullName>
    </alternativeName>
    <alternativeName>
        <fullName evidence="8">Mo-MPT guanylyltransferase</fullName>
    </alternativeName>
    <alternativeName>
        <fullName evidence="8">Molybdopterin guanylyltransferase</fullName>
    </alternativeName>
    <alternativeName>
        <fullName evidence="8">Molybdopterin-guanine dinucleotide synthase</fullName>
        <shortName evidence="8">MGD synthase</shortName>
    </alternativeName>
</protein>
<evidence type="ECO:0000256" key="5">
    <source>
        <dbReference type="ARBA" id="ARBA00022842"/>
    </source>
</evidence>
<comment type="cofactor">
    <cofactor evidence="8">
        <name>Mg(2+)</name>
        <dbReference type="ChEBI" id="CHEBI:18420"/>
    </cofactor>
</comment>
<keyword evidence="1 8" id="KW-0963">Cytoplasm</keyword>
<dbReference type="GO" id="GO:0061603">
    <property type="term" value="F:molybdenum cofactor guanylyltransferase activity"/>
    <property type="evidence" value="ECO:0007669"/>
    <property type="project" value="UniProtKB-EC"/>
</dbReference>
<dbReference type="PANTHER" id="PTHR19136:SF81">
    <property type="entry name" value="MOLYBDENUM COFACTOR GUANYLYLTRANSFERASE"/>
    <property type="match status" value="1"/>
</dbReference>
<evidence type="ECO:0000256" key="8">
    <source>
        <dbReference type="HAMAP-Rule" id="MF_00316"/>
    </source>
</evidence>
<name>A0A1G7Z6Q7_9BACI</name>
<evidence type="ECO:0000256" key="4">
    <source>
        <dbReference type="ARBA" id="ARBA00022741"/>
    </source>
</evidence>
<keyword evidence="11" id="KW-1185">Reference proteome</keyword>
<dbReference type="HAMAP" id="MF_00316">
    <property type="entry name" value="MobA"/>
    <property type="match status" value="1"/>
</dbReference>
<dbReference type="GO" id="GO:0006777">
    <property type="term" value="P:Mo-molybdopterin cofactor biosynthetic process"/>
    <property type="evidence" value="ECO:0007669"/>
    <property type="project" value="UniProtKB-KW"/>
</dbReference>
<keyword evidence="2 8" id="KW-0808">Transferase</keyword>
<keyword evidence="7 8" id="KW-0501">Molybdenum cofactor biosynthesis</keyword>
<evidence type="ECO:0000313" key="10">
    <source>
        <dbReference type="EMBL" id="SDH04374.1"/>
    </source>
</evidence>
<dbReference type="STRING" id="568899.SAMN05192534_101424"/>
<dbReference type="Gene3D" id="3.90.550.10">
    <property type="entry name" value="Spore Coat Polysaccharide Biosynthesis Protein SpsA, Chain A"/>
    <property type="match status" value="1"/>
</dbReference>
<dbReference type="OrthoDB" id="9788394at2"/>
<keyword evidence="3 8" id="KW-0479">Metal-binding</keyword>
<dbReference type="Proteomes" id="UP000199163">
    <property type="component" value="Unassembled WGS sequence"/>
</dbReference>